<evidence type="ECO:0000256" key="1">
    <source>
        <dbReference type="SAM" id="MobiDB-lite"/>
    </source>
</evidence>
<dbReference type="CDD" id="cd06257">
    <property type="entry name" value="DnaJ"/>
    <property type="match status" value="1"/>
</dbReference>
<feature type="region of interest" description="Disordered" evidence="1">
    <location>
        <begin position="173"/>
        <end position="336"/>
    </location>
</feature>
<feature type="region of interest" description="Disordered" evidence="1">
    <location>
        <begin position="91"/>
        <end position="161"/>
    </location>
</feature>
<keyword evidence="4" id="KW-1185">Reference proteome</keyword>
<dbReference type="VEuPathDB" id="FungiDB:PSTT_16694"/>
<evidence type="ECO:0000259" key="2">
    <source>
        <dbReference type="PROSITE" id="PS50076"/>
    </source>
</evidence>
<feature type="region of interest" description="Disordered" evidence="1">
    <location>
        <begin position="351"/>
        <end position="424"/>
    </location>
</feature>
<dbReference type="SUPFAM" id="SSF46565">
    <property type="entry name" value="Chaperone J-domain"/>
    <property type="match status" value="1"/>
</dbReference>
<protein>
    <recommendedName>
        <fullName evidence="2">J domain-containing protein</fullName>
    </recommendedName>
</protein>
<dbReference type="Pfam" id="PF00226">
    <property type="entry name" value="DnaJ"/>
    <property type="match status" value="1"/>
</dbReference>
<feature type="compositionally biased region" description="Low complexity" evidence="1">
    <location>
        <begin position="206"/>
        <end position="217"/>
    </location>
</feature>
<name>A0A2S4UC44_9BASI</name>
<dbReference type="GO" id="GO:0005737">
    <property type="term" value="C:cytoplasm"/>
    <property type="evidence" value="ECO:0007669"/>
    <property type="project" value="TreeGrafter"/>
</dbReference>
<dbReference type="GO" id="GO:0051087">
    <property type="term" value="F:protein-folding chaperone binding"/>
    <property type="evidence" value="ECO:0007669"/>
    <property type="project" value="TreeGrafter"/>
</dbReference>
<feature type="compositionally biased region" description="Basic and acidic residues" evidence="1">
    <location>
        <begin position="91"/>
        <end position="116"/>
    </location>
</feature>
<dbReference type="EMBL" id="PKSL01000394">
    <property type="protein sequence ID" value="POV94724.1"/>
    <property type="molecule type" value="Genomic_DNA"/>
</dbReference>
<proteinExistence type="predicted"/>
<dbReference type="GO" id="GO:0005634">
    <property type="term" value="C:nucleus"/>
    <property type="evidence" value="ECO:0007669"/>
    <property type="project" value="TreeGrafter"/>
</dbReference>
<dbReference type="PRINTS" id="PR00625">
    <property type="entry name" value="JDOMAIN"/>
</dbReference>
<dbReference type="AlphaFoldDB" id="A0A2S4UC44"/>
<feature type="compositionally biased region" description="Low complexity" evidence="1">
    <location>
        <begin position="265"/>
        <end position="277"/>
    </location>
</feature>
<dbReference type="GO" id="GO:0051082">
    <property type="term" value="F:unfolded protein binding"/>
    <property type="evidence" value="ECO:0007669"/>
    <property type="project" value="TreeGrafter"/>
</dbReference>
<dbReference type="InterPro" id="IPR001623">
    <property type="entry name" value="DnaJ_domain"/>
</dbReference>
<dbReference type="Proteomes" id="UP000239156">
    <property type="component" value="Unassembled WGS sequence"/>
</dbReference>
<dbReference type="PROSITE" id="PS50076">
    <property type="entry name" value="DNAJ_2"/>
    <property type="match status" value="1"/>
</dbReference>
<sequence length="424" mass="47066">MESETAYSLLHLPRSASSDEILMAYRRESLKYHPRRYDPGDRFIEIHFKKLAGAYETLIDRECVFETHQGMLFQGLTKFNIAQKRLEYDRKLSHKEQSRIKNPDSTRLFDPEEIQRQRRHSTSTNPRYPSAVDRVENRIPSSSRLPHPPPPPLQSDQRQRRSSFAGLVPIPNLIRQQQQPPPIQRVAASSIQSPIRAGSCGPAVQSSGFRQSRSSTSRLDESLLSMRLNSYHPSPPPNPAATSSSPQSGSTRGRVDRQSIINELNNRARSNSSNPSTRRLHPISTTTVTGGKSCTSSASSSTISPSSSLSTSLSPRLPHKFSSSPSSSAAPISRQNFPPFDLSSHFLPNRNLATSSSSGNRFPPSIPNDDEYQPLILPSNHQLNRPPHTRLSSSSSTSSSIAANGSPNQGLQYTNNKGRSYKYQ</sequence>
<comment type="caution">
    <text evidence="3">The sequence shown here is derived from an EMBL/GenBank/DDBJ whole genome shotgun (WGS) entry which is preliminary data.</text>
</comment>
<dbReference type="PANTHER" id="PTHR43948:SF10">
    <property type="entry name" value="MRJ, ISOFORM E"/>
    <property type="match status" value="1"/>
</dbReference>
<feature type="compositionally biased region" description="Polar residues" evidence="1">
    <location>
        <begin position="351"/>
        <end position="360"/>
    </location>
</feature>
<dbReference type="SMART" id="SM00271">
    <property type="entry name" value="DnaJ"/>
    <property type="match status" value="1"/>
</dbReference>
<dbReference type="Gene3D" id="1.10.287.110">
    <property type="entry name" value="DnaJ domain"/>
    <property type="match status" value="1"/>
</dbReference>
<dbReference type="GO" id="GO:0044183">
    <property type="term" value="F:protein folding chaperone"/>
    <property type="evidence" value="ECO:0007669"/>
    <property type="project" value="TreeGrafter"/>
</dbReference>
<dbReference type="PANTHER" id="PTHR43948">
    <property type="entry name" value="DNAJ HOMOLOG SUBFAMILY B"/>
    <property type="match status" value="1"/>
</dbReference>
<feature type="compositionally biased region" description="Low complexity" evidence="1">
    <location>
        <begin position="293"/>
        <end position="333"/>
    </location>
</feature>
<evidence type="ECO:0000313" key="3">
    <source>
        <dbReference type="EMBL" id="POV94724.1"/>
    </source>
</evidence>
<feature type="compositionally biased region" description="Polar residues" evidence="1">
    <location>
        <begin position="401"/>
        <end position="424"/>
    </location>
</feature>
<evidence type="ECO:0000313" key="4">
    <source>
        <dbReference type="Proteomes" id="UP000239156"/>
    </source>
</evidence>
<feature type="domain" description="J" evidence="2">
    <location>
        <begin position="5"/>
        <end position="92"/>
    </location>
</feature>
<gene>
    <name evidence="3" type="ORF">PSTT_16694</name>
</gene>
<dbReference type="InterPro" id="IPR036869">
    <property type="entry name" value="J_dom_sf"/>
</dbReference>
<organism evidence="3 4">
    <name type="scientific">Puccinia striiformis</name>
    <dbReference type="NCBI Taxonomy" id="27350"/>
    <lineage>
        <taxon>Eukaryota</taxon>
        <taxon>Fungi</taxon>
        <taxon>Dikarya</taxon>
        <taxon>Basidiomycota</taxon>
        <taxon>Pucciniomycotina</taxon>
        <taxon>Pucciniomycetes</taxon>
        <taxon>Pucciniales</taxon>
        <taxon>Pucciniaceae</taxon>
        <taxon>Puccinia</taxon>
    </lineage>
</organism>
<reference evidence="3" key="1">
    <citation type="submission" date="2017-12" db="EMBL/GenBank/DDBJ databases">
        <title>Gene loss provides genomic basis for host adaptation in cereal stripe rust fungi.</title>
        <authorList>
            <person name="Xia C."/>
        </authorList>
    </citation>
    <scope>NUCLEOTIDE SEQUENCE [LARGE SCALE GENOMIC DNA]</scope>
    <source>
        <strain evidence="3">93-210</strain>
    </source>
</reference>
<accession>A0A2S4UC44</accession>
<feature type="compositionally biased region" description="Polar residues" evidence="1">
    <location>
        <begin position="283"/>
        <end position="292"/>
    </location>
</feature>